<organism evidence="13 14">
    <name type="scientific">Pseudomonas fluorescens</name>
    <dbReference type="NCBI Taxonomy" id="294"/>
    <lineage>
        <taxon>Bacteria</taxon>
        <taxon>Pseudomonadati</taxon>
        <taxon>Pseudomonadota</taxon>
        <taxon>Gammaproteobacteria</taxon>
        <taxon>Pseudomonadales</taxon>
        <taxon>Pseudomonadaceae</taxon>
        <taxon>Pseudomonas</taxon>
    </lineage>
</organism>
<dbReference type="AlphaFoldDB" id="A0A109LKI9"/>
<dbReference type="SUPFAM" id="SSF140990">
    <property type="entry name" value="FtsH protease domain-like"/>
    <property type="match status" value="1"/>
</dbReference>
<comment type="similarity">
    <text evidence="2">In the C-terminal section; belongs to the peptidase M41 family.</text>
</comment>
<dbReference type="InterPro" id="IPR003960">
    <property type="entry name" value="ATPase_AAA_CS"/>
</dbReference>
<protein>
    <submittedName>
        <fullName evidence="13">ATP-dependent zinc metalloprotease FtsH</fullName>
        <ecNumber evidence="13">3.4.24.-</ecNumber>
    </submittedName>
</protein>
<sequence length="371" mass="40433">MGGGHDEREQTLNQLLVEMDGFEMNDGIIVIAATNRPDVLDPALLRPGRFDRQVVVGLPDIRGREQILKVHMRKVPMGDDVAPAVIARGTPGFSGADLANLVNEASLFAARTGKRIVEMKEFELAKDKIMMGTERKSMVMSEKEKQNTAYHEAGHAIVGRVVPEHDPVYKVSIIPRGRALGVTMFLPEEDRYSLSKRALISQICSLYGGRIAEEMTLGFDGVTTGASNDIMRASQIARNMVTKWGLSEKLGPLMYAEEEGEVFLGRGGGGQSASFSGETAKLIDSEVRSIIDQCYGTAKQILTDNRDKLDAMADALMKYETIDADQIDDIMSGRTPREPRDWEGGSGTSGTPPVVQNERPETPIGGPAADH</sequence>
<evidence type="ECO:0000256" key="6">
    <source>
        <dbReference type="ARBA" id="ARBA00022833"/>
    </source>
</evidence>
<keyword evidence="8" id="KW-0547">Nucleotide-binding</keyword>
<evidence type="ECO:0000256" key="7">
    <source>
        <dbReference type="ARBA" id="ARBA00023049"/>
    </source>
</evidence>
<keyword evidence="8" id="KW-0067">ATP-binding</keyword>
<feature type="domain" description="ATPase AAA-type core" evidence="10">
    <location>
        <begin position="4"/>
        <end position="57"/>
    </location>
</feature>
<dbReference type="Gene3D" id="1.20.58.760">
    <property type="entry name" value="Peptidase M41"/>
    <property type="match status" value="1"/>
</dbReference>
<keyword evidence="3 13" id="KW-0645">Protease</keyword>
<dbReference type="Pfam" id="PF01434">
    <property type="entry name" value="Peptidase_M41"/>
    <property type="match status" value="1"/>
</dbReference>
<dbReference type="SUPFAM" id="SSF52540">
    <property type="entry name" value="P-loop containing nucleoside triphosphate hydrolases"/>
    <property type="match status" value="1"/>
</dbReference>
<proteinExistence type="inferred from homology"/>
<evidence type="ECO:0000256" key="9">
    <source>
        <dbReference type="SAM" id="MobiDB-lite"/>
    </source>
</evidence>
<dbReference type="FunFam" id="1.20.58.760:FF:000001">
    <property type="entry name" value="ATP-dependent zinc metalloprotease FtsH"/>
    <property type="match status" value="1"/>
</dbReference>
<keyword evidence="7 13" id="KW-0482">Metalloprotease</keyword>
<feature type="domain" description="AAA ATPase AAA+ lid" evidence="12">
    <location>
        <begin position="85"/>
        <end position="123"/>
    </location>
</feature>
<dbReference type="PANTHER" id="PTHR23076:SF97">
    <property type="entry name" value="ATP-DEPENDENT ZINC METALLOPROTEASE YME1L1"/>
    <property type="match status" value="1"/>
</dbReference>
<comment type="cofactor">
    <cofactor evidence="1">
        <name>Zn(2+)</name>
        <dbReference type="ChEBI" id="CHEBI:29105"/>
    </cofactor>
</comment>
<dbReference type="Pfam" id="PF17862">
    <property type="entry name" value="AAA_lid_3"/>
    <property type="match status" value="1"/>
</dbReference>
<dbReference type="PROSITE" id="PS00674">
    <property type="entry name" value="AAA"/>
    <property type="match status" value="1"/>
</dbReference>
<dbReference type="GO" id="GO:0004176">
    <property type="term" value="F:ATP-dependent peptidase activity"/>
    <property type="evidence" value="ECO:0007669"/>
    <property type="project" value="InterPro"/>
</dbReference>
<dbReference type="GO" id="GO:0005524">
    <property type="term" value="F:ATP binding"/>
    <property type="evidence" value="ECO:0007669"/>
    <property type="project" value="UniProtKB-KW"/>
</dbReference>
<dbReference type="Gene3D" id="1.10.8.60">
    <property type="match status" value="1"/>
</dbReference>
<evidence type="ECO:0000313" key="13">
    <source>
        <dbReference type="EMBL" id="KWV89155.1"/>
    </source>
</evidence>
<dbReference type="GO" id="GO:0005886">
    <property type="term" value="C:plasma membrane"/>
    <property type="evidence" value="ECO:0007669"/>
    <property type="project" value="TreeGrafter"/>
</dbReference>
<dbReference type="InterPro" id="IPR037219">
    <property type="entry name" value="Peptidase_M41-like"/>
</dbReference>
<dbReference type="GO" id="GO:0004222">
    <property type="term" value="F:metalloendopeptidase activity"/>
    <property type="evidence" value="ECO:0007669"/>
    <property type="project" value="InterPro"/>
</dbReference>
<dbReference type="EC" id="3.4.24.-" evidence="13"/>
<dbReference type="GO" id="GO:0016887">
    <property type="term" value="F:ATP hydrolysis activity"/>
    <property type="evidence" value="ECO:0007669"/>
    <property type="project" value="InterPro"/>
</dbReference>
<reference evidence="13 14" key="1">
    <citation type="submission" date="2015-05" db="EMBL/GenBank/DDBJ databases">
        <title>A genomic and transcriptomic approach to investigate the blue pigment phenotype in Pseudomonas fluorescens.</title>
        <authorList>
            <person name="Andreani N.A."/>
            <person name="Cardazzo B."/>
        </authorList>
    </citation>
    <scope>NUCLEOTIDE SEQUENCE [LARGE SCALE GENOMIC DNA]</scope>
    <source>
        <strain evidence="13 14">Ps_22</strain>
    </source>
</reference>
<dbReference type="InterPro" id="IPR003959">
    <property type="entry name" value="ATPase_AAA_core"/>
</dbReference>
<evidence type="ECO:0000259" key="10">
    <source>
        <dbReference type="Pfam" id="PF00004"/>
    </source>
</evidence>
<keyword evidence="6" id="KW-0862">Zinc</keyword>
<dbReference type="GO" id="GO:0006508">
    <property type="term" value="P:proteolysis"/>
    <property type="evidence" value="ECO:0007669"/>
    <property type="project" value="UniProtKB-KW"/>
</dbReference>
<dbReference type="PANTHER" id="PTHR23076">
    <property type="entry name" value="METALLOPROTEASE M41 FTSH"/>
    <property type="match status" value="1"/>
</dbReference>
<dbReference type="Gene3D" id="3.40.50.300">
    <property type="entry name" value="P-loop containing nucleotide triphosphate hydrolases"/>
    <property type="match status" value="1"/>
</dbReference>
<evidence type="ECO:0000256" key="8">
    <source>
        <dbReference type="RuleBase" id="RU003651"/>
    </source>
</evidence>
<dbReference type="FunFam" id="1.10.8.60:FF:000001">
    <property type="entry name" value="ATP-dependent zinc metalloprotease FtsH"/>
    <property type="match status" value="1"/>
</dbReference>
<name>A0A109LKI9_PSEFL</name>
<dbReference type="FunFam" id="3.40.50.300:FF:004199">
    <property type="entry name" value="ATP-dependent zinc metalloprotease FtsH homolog"/>
    <property type="match status" value="1"/>
</dbReference>
<evidence type="ECO:0000259" key="11">
    <source>
        <dbReference type="Pfam" id="PF01434"/>
    </source>
</evidence>
<dbReference type="InterPro" id="IPR027417">
    <property type="entry name" value="P-loop_NTPase"/>
</dbReference>
<feature type="region of interest" description="Disordered" evidence="9">
    <location>
        <begin position="327"/>
        <end position="371"/>
    </location>
</feature>
<keyword evidence="5 13" id="KW-0378">Hydrolase</keyword>
<dbReference type="GO" id="GO:0046872">
    <property type="term" value="F:metal ion binding"/>
    <property type="evidence" value="ECO:0007669"/>
    <property type="project" value="UniProtKB-KW"/>
</dbReference>
<evidence type="ECO:0000256" key="1">
    <source>
        <dbReference type="ARBA" id="ARBA00001947"/>
    </source>
</evidence>
<feature type="domain" description="Peptidase M41" evidence="11">
    <location>
        <begin position="138"/>
        <end position="330"/>
    </location>
</feature>
<evidence type="ECO:0000256" key="5">
    <source>
        <dbReference type="ARBA" id="ARBA00022801"/>
    </source>
</evidence>
<keyword evidence="4" id="KW-0479">Metal-binding</keyword>
<dbReference type="Pfam" id="PF00004">
    <property type="entry name" value="AAA"/>
    <property type="match status" value="1"/>
</dbReference>
<evidence type="ECO:0000256" key="3">
    <source>
        <dbReference type="ARBA" id="ARBA00022670"/>
    </source>
</evidence>
<gene>
    <name evidence="13" type="primary">ftsH_1</name>
    <name evidence="13" type="ORF">PFLmoz3_02057</name>
</gene>
<dbReference type="GO" id="GO:0030163">
    <property type="term" value="P:protein catabolic process"/>
    <property type="evidence" value="ECO:0007669"/>
    <property type="project" value="TreeGrafter"/>
</dbReference>
<evidence type="ECO:0000256" key="2">
    <source>
        <dbReference type="ARBA" id="ARBA00010044"/>
    </source>
</evidence>
<evidence type="ECO:0000256" key="4">
    <source>
        <dbReference type="ARBA" id="ARBA00022723"/>
    </source>
</evidence>
<evidence type="ECO:0000259" key="12">
    <source>
        <dbReference type="Pfam" id="PF17862"/>
    </source>
</evidence>
<dbReference type="Proteomes" id="UP000061348">
    <property type="component" value="Unassembled WGS sequence"/>
</dbReference>
<dbReference type="InterPro" id="IPR000642">
    <property type="entry name" value="Peptidase_M41"/>
</dbReference>
<dbReference type="InterPro" id="IPR041569">
    <property type="entry name" value="AAA_lid_3"/>
</dbReference>
<dbReference type="PATRIC" id="fig|294.194.peg.2275"/>
<comment type="caution">
    <text evidence="13">The sequence shown here is derived from an EMBL/GenBank/DDBJ whole genome shotgun (WGS) entry which is preliminary data.</text>
</comment>
<dbReference type="EMBL" id="LCYA01000052">
    <property type="protein sequence ID" value="KWV89155.1"/>
    <property type="molecule type" value="Genomic_DNA"/>
</dbReference>
<comment type="similarity">
    <text evidence="8">Belongs to the AAA ATPase family.</text>
</comment>
<evidence type="ECO:0000313" key="14">
    <source>
        <dbReference type="Proteomes" id="UP000061348"/>
    </source>
</evidence>
<accession>A0A109LKI9</accession>